<comment type="function">
    <text evidence="9">Fluoride-specific ion channel. Important for reducing fluoride concentration in the cell, thus reducing its toxicity.</text>
</comment>
<dbReference type="AlphaFoldDB" id="A0A0E3JY69"/>
<reference evidence="11 12" key="1">
    <citation type="journal article" date="2015" name="J. Biotechnol.">
        <title>Complete genome sequence of a malodorant-producing acetogen, Clostridium scatologenes ATCC 25775(T).</title>
        <authorList>
            <person name="Zhu Z."/>
            <person name="Guo T."/>
            <person name="Zheng H."/>
            <person name="Song T."/>
            <person name="Ouyang P."/>
            <person name="Xie J."/>
        </authorList>
    </citation>
    <scope>NUCLEOTIDE SEQUENCE [LARGE SCALE GENOMIC DNA]</scope>
    <source>
        <strain evidence="11 12">ATCC 25775</strain>
    </source>
</reference>
<proteinExistence type="inferred from homology"/>
<feature type="transmembrane region" description="Helical" evidence="10">
    <location>
        <begin position="6"/>
        <end position="25"/>
    </location>
</feature>
<dbReference type="GO" id="GO:0034220">
    <property type="term" value="P:monoatomic ion transmembrane transport"/>
    <property type="evidence" value="ECO:0007669"/>
    <property type="project" value="UniProtKB-KW"/>
</dbReference>
<dbReference type="STRING" id="1548.CSCA_1499"/>
<dbReference type="InterPro" id="IPR003691">
    <property type="entry name" value="FluC"/>
</dbReference>
<dbReference type="HOGENOM" id="CLU_2750709_0_0_9"/>
<dbReference type="RefSeq" id="WP_052712574.1">
    <property type="nucleotide sequence ID" value="NZ_CP009933.1"/>
</dbReference>
<dbReference type="KEGG" id="csq:CSCA_1499"/>
<keyword evidence="3 10" id="KW-0812">Transmembrane</keyword>
<evidence type="ECO:0000256" key="10">
    <source>
        <dbReference type="RuleBase" id="RU004340"/>
    </source>
</evidence>
<accession>A0A0E3JY69</accession>
<evidence type="ECO:0000313" key="11">
    <source>
        <dbReference type="EMBL" id="AKA68624.1"/>
    </source>
</evidence>
<comment type="subcellular location">
    <subcellularLocation>
        <location evidence="1">Cell membrane</location>
        <topology evidence="1">Multi-pass membrane protein</topology>
    </subcellularLocation>
</comment>
<keyword evidence="6" id="KW-0813">Transport</keyword>
<sequence length="70" mass="7767">MIPVNTLFINVTGSFLLALITTAALESFKIGADLKLGICTGFLGDYTTFSTFIYETRFIVTLKIFSEYVD</sequence>
<keyword evidence="6" id="KW-0406">Ion transport</keyword>
<protein>
    <recommendedName>
        <fullName evidence="10">Fluoride-specific ion channel</fullName>
    </recommendedName>
</protein>
<evidence type="ECO:0000313" key="12">
    <source>
        <dbReference type="Proteomes" id="UP000033115"/>
    </source>
</evidence>
<evidence type="ECO:0000256" key="1">
    <source>
        <dbReference type="ARBA" id="ARBA00004651"/>
    </source>
</evidence>
<keyword evidence="2" id="KW-1003">Cell membrane</keyword>
<name>A0A0E3JY69_CLOSL</name>
<gene>
    <name evidence="11" type="ORF">CSCA_1499</name>
</gene>
<evidence type="ECO:0000256" key="4">
    <source>
        <dbReference type="ARBA" id="ARBA00022989"/>
    </source>
</evidence>
<dbReference type="EMBL" id="CP009933">
    <property type="protein sequence ID" value="AKA68624.1"/>
    <property type="molecule type" value="Genomic_DNA"/>
</dbReference>
<dbReference type="Pfam" id="PF02537">
    <property type="entry name" value="CRCB"/>
    <property type="match status" value="1"/>
</dbReference>
<evidence type="ECO:0000256" key="5">
    <source>
        <dbReference type="ARBA" id="ARBA00023136"/>
    </source>
</evidence>
<evidence type="ECO:0000256" key="6">
    <source>
        <dbReference type="ARBA" id="ARBA00023303"/>
    </source>
</evidence>
<keyword evidence="6" id="KW-0407">Ion channel</keyword>
<evidence type="ECO:0000256" key="8">
    <source>
        <dbReference type="ARBA" id="ARBA00035585"/>
    </source>
</evidence>
<keyword evidence="5 10" id="KW-0472">Membrane</keyword>
<dbReference type="Proteomes" id="UP000033115">
    <property type="component" value="Chromosome"/>
</dbReference>
<organism evidence="11 12">
    <name type="scientific">Clostridium scatologenes</name>
    <dbReference type="NCBI Taxonomy" id="1548"/>
    <lineage>
        <taxon>Bacteria</taxon>
        <taxon>Bacillati</taxon>
        <taxon>Bacillota</taxon>
        <taxon>Clostridia</taxon>
        <taxon>Eubacteriales</taxon>
        <taxon>Clostridiaceae</taxon>
        <taxon>Clostridium</taxon>
    </lineage>
</organism>
<comment type="catalytic activity">
    <reaction evidence="8">
        <text>fluoride(in) = fluoride(out)</text>
        <dbReference type="Rhea" id="RHEA:76159"/>
        <dbReference type="ChEBI" id="CHEBI:17051"/>
    </reaction>
    <physiologicalReaction direction="left-to-right" evidence="8">
        <dbReference type="Rhea" id="RHEA:76160"/>
    </physiologicalReaction>
</comment>
<evidence type="ECO:0000256" key="3">
    <source>
        <dbReference type="ARBA" id="ARBA00022692"/>
    </source>
</evidence>
<comment type="caution">
    <text evidence="10">Lacks conserved residue(s) required for the propagation of feature annotation.</text>
</comment>
<dbReference type="GO" id="GO:0005886">
    <property type="term" value="C:plasma membrane"/>
    <property type="evidence" value="ECO:0007669"/>
    <property type="project" value="UniProtKB-SubCell"/>
</dbReference>
<evidence type="ECO:0000256" key="7">
    <source>
        <dbReference type="ARBA" id="ARBA00035120"/>
    </source>
</evidence>
<keyword evidence="12" id="KW-1185">Reference proteome</keyword>
<keyword evidence="4 10" id="KW-1133">Transmembrane helix</keyword>
<evidence type="ECO:0000256" key="2">
    <source>
        <dbReference type="ARBA" id="ARBA00022475"/>
    </source>
</evidence>
<evidence type="ECO:0000256" key="9">
    <source>
        <dbReference type="ARBA" id="ARBA00049940"/>
    </source>
</evidence>
<comment type="similarity">
    <text evidence="7 10">Belongs to the fluoride channel Fluc/FEX (TC 1.A.43) family.</text>
</comment>